<gene>
    <name evidence="3" type="primary">PAB8</name>
    <name evidence="3" type="ORF">SNAT2548_LOCUS16767</name>
</gene>
<feature type="signal peptide" evidence="2">
    <location>
        <begin position="1"/>
        <end position="23"/>
    </location>
</feature>
<accession>A0A812NR77</accession>
<evidence type="ECO:0000256" key="2">
    <source>
        <dbReference type="SAM" id="SignalP"/>
    </source>
</evidence>
<keyword evidence="1" id="KW-0175">Coiled coil</keyword>
<dbReference type="Proteomes" id="UP000604046">
    <property type="component" value="Unassembled WGS sequence"/>
</dbReference>
<evidence type="ECO:0000313" key="4">
    <source>
        <dbReference type="Proteomes" id="UP000604046"/>
    </source>
</evidence>
<dbReference type="AlphaFoldDB" id="A0A812NR77"/>
<keyword evidence="4" id="KW-1185">Reference proteome</keyword>
<feature type="coiled-coil region" evidence="1">
    <location>
        <begin position="87"/>
        <end position="121"/>
    </location>
</feature>
<evidence type="ECO:0000256" key="1">
    <source>
        <dbReference type="SAM" id="Coils"/>
    </source>
</evidence>
<reference evidence="3" key="1">
    <citation type="submission" date="2021-02" db="EMBL/GenBank/DDBJ databases">
        <authorList>
            <person name="Dougan E. K."/>
            <person name="Rhodes N."/>
            <person name="Thang M."/>
            <person name="Chan C."/>
        </authorList>
    </citation>
    <scope>NUCLEOTIDE SEQUENCE</scope>
</reference>
<evidence type="ECO:0000313" key="3">
    <source>
        <dbReference type="EMBL" id="CAE7319944.1"/>
    </source>
</evidence>
<dbReference type="OrthoDB" id="422423at2759"/>
<dbReference type="EMBL" id="CAJNDS010002091">
    <property type="protein sequence ID" value="CAE7319944.1"/>
    <property type="molecule type" value="Genomic_DNA"/>
</dbReference>
<organism evidence="3 4">
    <name type="scientific">Symbiodinium natans</name>
    <dbReference type="NCBI Taxonomy" id="878477"/>
    <lineage>
        <taxon>Eukaryota</taxon>
        <taxon>Sar</taxon>
        <taxon>Alveolata</taxon>
        <taxon>Dinophyceae</taxon>
        <taxon>Suessiales</taxon>
        <taxon>Symbiodiniaceae</taxon>
        <taxon>Symbiodinium</taxon>
    </lineage>
</organism>
<protein>
    <submittedName>
        <fullName evidence="3">PAB8 protein</fullName>
    </submittedName>
</protein>
<keyword evidence="2" id="KW-0732">Signal</keyword>
<proteinExistence type="predicted"/>
<comment type="caution">
    <text evidence="3">The sequence shown here is derived from an EMBL/GenBank/DDBJ whole genome shotgun (WGS) entry which is preliminary data.</text>
</comment>
<feature type="chain" id="PRO_5032533276" evidence="2">
    <location>
        <begin position="24"/>
        <end position="257"/>
    </location>
</feature>
<sequence>MTTQASFWMIILETCCGWGVLEGRQKVSAIQSFMEKSAGPSLLLATYAKARAALLAQQAEDVEARLTSCLIHYFRLKKEVTKHVDTEKDLLRRLKEADVAYEKLREELRRAESDRDLFYENWCCWQAETERVRSLAKKYMGQRDQLGRTSRRRFASFLLVKRHVMAAMDRVAGLVRQTSIPSIFNPSSHAQGENSIYNKAVRADPAGAFKKQVDKATGIWKQMSSRIEPKLEMERPQIQEVRSAVLLLKLVSDMGIF</sequence>
<name>A0A812NR77_9DINO</name>